<feature type="active site" evidence="16">
    <location>
        <position position="142"/>
    </location>
</feature>
<dbReference type="Pfam" id="PF00445">
    <property type="entry name" value="Ribonuclease_T2"/>
    <property type="match status" value="1"/>
</dbReference>
<evidence type="ECO:0000313" key="21">
    <source>
        <dbReference type="RefSeq" id="XP_038830470.1"/>
    </source>
</evidence>
<dbReference type="SUPFAM" id="SSF55895">
    <property type="entry name" value="Ribonuclease Rh-like"/>
    <property type="match status" value="1"/>
</dbReference>
<comment type="similarity">
    <text evidence="4 17">Belongs to the RNase T2 family.</text>
</comment>
<dbReference type="PANTHER" id="PTHR11240">
    <property type="entry name" value="RIBONUCLEASE T2"/>
    <property type="match status" value="1"/>
</dbReference>
<feature type="region of interest" description="Disordered" evidence="18">
    <location>
        <begin position="23"/>
        <end position="48"/>
    </location>
</feature>
<keyword evidence="19" id="KW-1133">Transmembrane helix</keyword>
<evidence type="ECO:0000256" key="13">
    <source>
        <dbReference type="ARBA" id="ARBA00023239"/>
    </source>
</evidence>
<keyword evidence="13" id="KW-0456">Lyase</keyword>
<keyword evidence="12" id="KW-0458">Lysosome</keyword>
<dbReference type="AlphaFoldDB" id="A0A8U0PT99"/>
<comment type="catalytic activity">
    <reaction evidence="15">
        <text>an adenylyl-uridine-RNA = a 3'-end 2',3'-cyclophospho-AMP-RNA + a 5'-end dephospho-uridine-RNA</text>
        <dbReference type="Rhea" id="RHEA:81383"/>
        <dbReference type="Rhea" id="RHEA-COMP:17356"/>
        <dbReference type="Rhea" id="RHEA-COMP:19675"/>
        <dbReference type="Rhea" id="RHEA-COMP:19676"/>
        <dbReference type="ChEBI" id="CHEBI:173224"/>
        <dbReference type="ChEBI" id="CHEBI:231879"/>
        <dbReference type="ChEBI" id="CHEBI:231881"/>
    </reaction>
    <physiologicalReaction direction="left-to-right" evidence="15">
        <dbReference type="Rhea" id="RHEA:81384"/>
    </physiologicalReaction>
</comment>
<evidence type="ECO:0000256" key="12">
    <source>
        <dbReference type="ARBA" id="ARBA00023228"/>
    </source>
</evidence>
<dbReference type="PANTHER" id="PTHR11240:SF22">
    <property type="entry name" value="RIBONUCLEASE T2"/>
    <property type="match status" value="1"/>
</dbReference>
<evidence type="ECO:0000256" key="3">
    <source>
        <dbReference type="ARBA" id="ARBA00004613"/>
    </source>
</evidence>
<evidence type="ECO:0000256" key="16">
    <source>
        <dbReference type="PIRSR" id="PIRSR633697-1"/>
    </source>
</evidence>
<evidence type="ECO:0000256" key="18">
    <source>
        <dbReference type="SAM" id="MobiDB-lite"/>
    </source>
</evidence>
<evidence type="ECO:0000256" key="17">
    <source>
        <dbReference type="RuleBase" id="RU004328"/>
    </source>
</evidence>
<evidence type="ECO:0000256" key="8">
    <source>
        <dbReference type="ARBA" id="ARBA00022801"/>
    </source>
</evidence>
<organism evidence="20 21">
    <name type="scientific">Salvelinus namaycush</name>
    <name type="common">Lake trout</name>
    <name type="synonym">Salmo namaycush</name>
    <dbReference type="NCBI Taxonomy" id="8040"/>
    <lineage>
        <taxon>Eukaryota</taxon>
        <taxon>Metazoa</taxon>
        <taxon>Chordata</taxon>
        <taxon>Craniata</taxon>
        <taxon>Vertebrata</taxon>
        <taxon>Euteleostomi</taxon>
        <taxon>Actinopterygii</taxon>
        <taxon>Neopterygii</taxon>
        <taxon>Teleostei</taxon>
        <taxon>Protacanthopterygii</taxon>
        <taxon>Salmoniformes</taxon>
        <taxon>Salmonidae</taxon>
        <taxon>Salmoninae</taxon>
        <taxon>Salvelinus</taxon>
    </lineage>
</organism>
<evidence type="ECO:0000256" key="6">
    <source>
        <dbReference type="ARBA" id="ARBA00022722"/>
    </source>
</evidence>
<dbReference type="Proteomes" id="UP000808372">
    <property type="component" value="Chromosome 35"/>
</dbReference>
<keyword evidence="7" id="KW-0255">Endonuclease</keyword>
<evidence type="ECO:0000256" key="4">
    <source>
        <dbReference type="ARBA" id="ARBA00007469"/>
    </source>
</evidence>
<evidence type="ECO:0000256" key="1">
    <source>
        <dbReference type="ARBA" id="ARBA00004227"/>
    </source>
</evidence>
<evidence type="ECO:0000256" key="9">
    <source>
        <dbReference type="ARBA" id="ARBA00022824"/>
    </source>
</evidence>
<keyword evidence="8" id="KW-0378">Hydrolase</keyword>
<evidence type="ECO:0000256" key="7">
    <source>
        <dbReference type="ARBA" id="ARBA00022759"/>
    </source>
</evidence>
<evidence type="ECO:0000256" key="11">
    <source>
        <dbReference type="ARBA" id="ARBA00023180"/>
    </source>
</evidence>
<feature type="active site" evidence="16">
    <location>
        <position position="193"/>
    </location>
</feature>
<dbReference type="InterPro" id="IPR018188">
    <property type="entry name" value="RNase_T2_His_AS_1"/>
</dbReference>
<protein>
    <submittedName>
        <fullName evidence="21">Ribonuclease T2-like isoform X1</fullName>
    </submittedName>
</protein>
<dbReference type="PROSITE" id="PS00531">
    <property type="entry name" value="RNASE_T2_2"/>
    <property type="match status" value="1"/>
</dbReference>
<keyword evidence="6" id="KW-0540">Nuclease</keyword>
<keyword evidence="11" id="KW-0325">Glycoprotein</keyword>
<evidence type="ECO:0000256" key="19">
    <source>
        <dbReference type="SAM" id="Phobius"/>
    </source>
</evidence>
<keyword evidence="10" id="KW-1015">Disulfide bond</keyword>
<feature type="transmembrane region" description="Helical" evidence="19">
    <location>
        <begin position="88"/>
        <end position="108"/>
    </location>
</feature>
<dbReference type="GO" id="GO:0006401">
    <property type="term" value="P:RNA catabolic process"/>
    <property type="evidence" value="ECO:0007669"/>
    <property type="project" value="UniProtKB-ARBA"/>
</dbReference>
<dbReference type="GO" id="GO:0033897">
    <property type="term" value="F:ribonuclease T2 activity"/>
    <property type="evidence" value="ECO:0007669"/>
    <property type="project" value="InterPro"/>
</dbReference>
<dbReference type="InterPro" id="IPR001568">
    <property type="entry name" value="RNase_T2-like"/>
</dbReference>
<gene>
    <name evidence="21" type="primary">LOC120029321</name>
</gene>
<dbReference type="GO" id="GO:0016787">
    <property type="term" value="F:hydrolase activity"/>
    <property type="evidence" value="ECO:0007669"/>
    <property type="project" value="UniProtKB-KW"/>
</dbReference>
<keyword evidence="5" id="KW-0964">Secreted</keyword>
<evidence type="ECO:0000256" key="15">
    <source>
        <dbReference type="ARBA" id="ARBA00052670"/>
    </source>
</evidence>
<dbReference type="GeneID" id="120029321"/>
<keyword evidence="20" id="KW-1185">Reference proteome</keyword>
<evidence type="ECO:0000256" key="14">
    <source>
        <dbReference type="ARBA" id="ARBA00051280"/>
    </source>
</evidence>
<evidence type="ECO:0000256" key="2">
    <source>
        <dbReference type="ARBA" id="ARBA00004319"/>
    </source>
</evidence>
<dbReference type="GO" id="GO:0005788">
    <property type="term" value="C:endoplasmic reticulum lumen"/>
    <property type="evidence" value="ECO:0007669"/>
    <property type="project" value="UniProtKB-SubCell"/>
</dbReference>
<comment type="subcellular location">
    <subcellularLocation>
        <location evidence="2">Endoplasmic reticulum lumen</location>
    </subcellularLocation>
    <subcellularLocation>
        <location evidence="1">Lysosome lumen</location>
    </subcellularLocation>
    <subcellularLocation>
        <location evidence="3">Secreted</location>
    </subcellularLocation>
</comment>
<feature type="active site" evidence="16">
    <location>
        <position position="189"/>
    </location>
</feature>
<dbReference type="FunFam" id="3.90.730.10:FF:000001">
    <property type="entry name" value="Ribonuclease T2"/>
    <property type="match status" value="1"/>
</dbReference>
<dbReference type="KEGG" id="snh:120029321"/>
<dbReference type="InterPro" id="IPR033130">
    <property type="entry name" value="RNase_T2_His_AS_2"/>
</dbReference>
<feature type="compositionally biased region" description="Basic and acidic residues" evidence="18">
    <location>
        <begin position="23"/>
        <end position="33"/>
    </location>
</feature>
<dbReference type="PROSITE" id="PS00530">
    <property type="entry name" value="RNASE_T2_1"/>
    <property type="match status" value="1"/>
</dbReference>
<dbReference type="InterPro" id="IPR033697">
    <property type="entry name" value="Ribonuclease_T2_eukaryotic"/>
</dbReference>
<dbReference type="RefSeq" id="XP_038830470.1">
    <property type="nucleotide sequence ID" value="XM_038974542.1"/>
</dbReference>
<evidence type="ECO:0000256" key="5">
    <source>
        <dbReference type="ARBA" id="ARBA00022525"/>
    </source>
</evidence>
<dbReference type="Gene3D" id="3.90.730.10">
    <property type="entry name" value="Ribonuclease T2-like"/>
    <property type="match status" value="1"/>
</dbReference>
<evidence type="ECO:0000256" key="10">
    <source>
        <dbReference type="ARBA" id="ARBA00023157"/>
    </source>
</evidence>
<proteinExistence type="inferred from homology"/>
<sequence>MFTMLCIRQVTVAGFYIDPQEQKNKTQDRRWSREAGTGESNIQSEQTWNKTGPALAQGHMTINAESGNRHIGEVMTEVQESSVNMKSLALVVLLCLACGLMSSSFVLASPHMWSKLILTQHWPSTFCSMEHCDPKFDYWTLHGLWPDKGQECNSSWHFNVTLIQDLLPDMQKWWPDLITPASSEFWQYEWQKHGTCAAKAESLNSQHKYFGKVLELYHTLDLDGVMKKFNIVPSETYYTFDHIEGIILNFYSVKPKIQCIHPKGGKVQILGQIEICFNSDFQLANCEHSETDTLRLIDFLNVKGTEFSVCDHATPVYYPPLKGKPSM</sequence>
<dbReference type="InterPro" id="IPR036430">
    <property type="entry name" value="RNase_T2-like_sf"/>
</dbReference>
<keyword evidence="19" id="KW-0472">Membrane</keyword>
<dbReference type="CDD" id="cd01061">
    <property type="entry name" value="RNase_T2_euk"/>
    <property type="match status" value="1"/>
</dbReference>
<feature type="compositionally biased region" description="Polar residues" evidence="18">
    <location>
        <begin position="38"/>
        <end position="48"/>
    </location>
</feature>
<evidence type="ECO:0000313" key="20">
    <source>
        <dbReference type="Proteomes" id="UP000808372"/>
    </source>
</evidence>
<comment type="catalytic activity">
    <reaction evidence="14">
        <text>a guanylyl-uridine-RNA = a 3'-end 2',3'-cyclophospho-GMP-RNA + a 5'-end dephospho-uridine-RNA</text>
        <dbReference type="Rhea" id="RHEA:81323"/>
        <dbReference type="Rhea" id="RHEA-COMP:17356"/>
        <dbReference type="Rhea" id="RHEA-COMP:19658"/>
        <dbReference type="Rhea" id="RHEA-COMP:19659"/>
        <dbReference type="ChEBI" id="CHEBI:173224"/>
        <dbReference type="ChEBI" id="CHEBI:231849"/>
        <dbReference type="ChEBI" id="CHEBI:231850"/>
    </reaction>
</comment>
<keyword evidence="19" id="KW-0812">Transmembrane</keyword>
<name>A0A8U0PT99_SALNM</name>
<dbReference type="GO" id="GO:0043202">
    <property type="term" value="C:lysosomal lumen"/>
    <property type="evidence" value="ECO:0007669"/>
    <property type="project" value="UniProtKB-SubCell"/>
</dbReference>
<dbReference type="GO" id="GO:0005576">
    <property type="term" value="C:extracellular region"/>
    <property type="evidence" value="ECO:0007669"/>
    <property type="project" value="UniProtKB-SubCell"/>
</dbReference>
<dbReference type="GO" id="GO:0003723">
    <property type="term" value="F:RNA binding"/>
    <property type="evidence" value="ECO:0007669"/>
    <property type="project" value="InterPro"/>
</dbReference>
<accession>A0A8U0PT99</accession>
<reference evidence="21" key="1">
    <citation type="submission" date="2025-08" db="UniProtKB">
        <authorList>
            <consortium name="RefSeq"/>
        </authorList>
    </citation>
    <scope>IDENTIFICATION</scope>
    <source>
        <tissue evidence="21">White muscle</tissue>
    </source>
</reference>
<keyword evidence="9" id="KW-0256">Endoplasmic reticulum</keyword>